<dbReference type="Pfam" id="PF00583">
    <property type="entry name" value="Acetyltransf_1"/>
    <property type="match status" value="1"/>
</dbReference>
<evidence type="ECO:0000256" key="1">
    <source>
        <dbReference type="ARBA" id="ARBA00022679"/>
    </source>
</evidence>
<keyword evidence="2" id="KW-0012">Acyltransferase</keyword>
<name>A0AB34JK42_PRYPA</name>
<feature type="signal peptide" evidence="4">
    <location>
        <begin position="1"/>
        <end position="19"/>
    </location>
</feature>
<evidence type="ECO:0000256" key="3">
    <source>
        <dbReference type="SAM" id="MobiDB-lite"/>
    </source>
</evidence>
<evidence type="ECO:0000256" key="4">
    <source>
        <dbReference type="SAM" id="SignalP"/>
    </source>
</evidence>
<dbReference type="Pfam" id="PF02517">
    <property type="entry name" value="Rce1-like"/>
    <property type="match status" value="1"/>
</dbReference>
<feature type="domain" description="N-acetyltransferase" evidence="5">
    <location>
        <begin position="33"/>
        <end position="196"/>
    </location>
</feature>
<evidence type="ECO:0000256" key="2">
    <source>
        <dbReference type="ARBA" id="ARBA00023315"/>
    </source>
</evidence>
<evidence type="ECO:0000313" key="7">
    <source>
        <dbReference type="Proteomes" id="UP001515480"/>
    </source>
</evidence>
<organism evidence="6 7">
    <name type="scientific">Prymnesium parvum</name>
    <name type="common">Toxic golden alga</name>
    <dbReference type="NCBI Taxonomy" id="97485"/>
    <lineage>
        <taxon>Eukaryota</taxon>
        <taxon>Haptista</taxon>
        <taxon>Haptophyta</taxon>
        <taxon>Prymnesiophyceae</taxon>
        <taxon>Prymnesiales</taxon>
        <taxon>Prymnesiaceae</taxon>
        <taxon>Prymnesium</taxon>
    </lineage>
</organism>
<dbReference type="Gene3D" id="3.40.630.30">
    <property type="match status" value="1"/>
</dbReference>
<sequence length="516" mass="54284">MLPALVLLVALLRPPPATRRAHPPAACAPPPPVQLRAARGWDDDWAAAQLLHEAFGGARLYYYTSLRAPHLNANVFFRPVAPPLVAVATRAADGALVGVVQLIKARLTAEAAGGGGGALVAYVQSLAVAPSSRRQGVGRALVRWCERRAARWADVDEVWLALGAEGGGGARALYEGMGYEAAASRRGHELMRRRLEAVEEARGEVEEKEEEQDQEEEEEEEGVGVGVSALCEEVEGEEEEEKEEEKGEGVGIVALCEEEGEEEEEKEEEKGEGVGIAALCASVGVQGMYAAVGALGVGALLHPFGGPSVAQLFGAAGRWGGGGGEAWRPVAEAAVGLGVAAAELRRGGVAVWEEAAPPLQYEAAQAVQMAPLFAIAGGEARAAVAVSAIVAWQLALAAAEELYYRGLVQTGVVMLLQLGGGLPPLASESLAALASAALFGLVHTEFAESKDDKERWFRVTASYGMAYSLLYTLSGHCLLAPMAAHAGMNIGLCVRDWRRMRATPGADLKRIFAQDD</sequence>
<dbReference type="CDD" id="cd04301">
    <property type="entry name" value="NAT_SF"/>
    <property type="match status" value="1"/>
</dbReference>
<accession>A0AB34JK42</accession>
<evidence type="ECO:0000313" key="6">
    <source>
        <dbReference type="EMBL" id="KAL1522018.1"/>
    </source>
</evidence>
<reference evidence="6 7" key="1">
    <citation type="journal article" date="2024" name="Science">
        <title>Giant polyketide synthase enzymes in the biosynthesis of giant marine polyether toxins.</title>
        <authorList>
            <person name="Fallon T.R."/>
            <person name="Shende V.V."/>
            <person name="Wierzbicki I.H."/>
            <person name="Pendleton A.L."/>
            <person name="Watervoot N.F."/>
            <person name="Auber R.P."/>
            <person name="Gonzalez D.J."/>
            <person name="Wisecaver J.H."/>
            <person name="Moore B.S."/>
        </authorList>
    </citation>
    <scope>NUCLEOTIDE SEQUENCE [LARGE SCALE GENOMIC DNA]</scope>
    <source>
        <strain evidence="6 7">12B1</strain>
    </source>
</reference>
<dbReference type="AlphaFoldDB" id="A0AB34JK42"/>
<dbReference type="InterPro" id="IPR000182">
    <property type="entry name" value="GNAT_dom"/>
</dbReference>
<feature type="compositionally biased region" description="Acidic residues" evidence="3">
    <location>
        <begin position="206"/>
        <end position="222"/>
    </location>
</feature>
<dbReference type="PROSITE" id="PS51186">
    <property type="entry name" value="GNAT"/>
    <property type="match status" value="1"/>
</dbReference>
<dbReference type="PANTHER" id="PTHR43420:SF52">
    <property type="entry name" value="N-ACETYLTRANSFERASE YODP"/>
    <property type="match status" value="1"/>
</dbReference>
<protein>
    <recommendedName>
        <fullName evidence="5">N-acetyltransferase domain-containing protein</fullName>
    </recommendedName>
</protein>
<dbReference type="PANTHER" id="PTHR43420">
    <property type="entry name" value="ACETYLTRANSFERASE"/>
    <property type="match status" value="1"/>
</dbReference>
<comment type="caution">
    <text evidence="6">The sequence shown here is derived from an EMBL/GenBank/DDBJ whole genome shotgun (WGS) entry which is preliminary data.</text>
</comment>
<dbReference type="Proteomes" id="UP001515480">
    <property type="component" value="Unassembled WGS sequence"/>
</dbReference>
<dbReference type="GO" id="GO:0004175">
    <property type="term" value="F:endopeptidase activity"/>
    <property type="evidence" value="ECO:0007669"/>
    <property type="project" value="UniProtKB-ARBA"/>
</dbReference>
<keyword evidence="7" id="KW-1185">Reference proteome</keyword>
<dbReference type="GO" id="GO:0016747">
    <property type="term" value="F:acyltransferase activity, transferring groups other than amino-acyl groups"/>
    <property type="evidence" value="ECO:0007669"/>
    <property type="project" value="InterPro"/>
</dbReference>
<dbReference type="InterPro" id="IPR016181">
    <property type="entry name" value="Acyl_CoA_acyltransferase"/>
</dbReference>
<feature type="chain" id="PRO_5044212282" description="N-acetyltransferase domain-containing protein" evidence="4">
    <location>
        <begin position="20"/>
        <end position="516"/>
    </location>
</feature>
<dbReference type="EMBL" id="JBGBPQ010000007">
    <property type="protein sequence ID" value="KAL1522018.1"/>
    <property type="molecule type" value="Genomic_DNA"/>
</dbReference>
<proteinExistence type="predicted"/>
<dbReference type="SUPFAM" id="SSF55729">
    <property type="entry name" value="Acyl-CoA N-acyltransferases (Nat)"/>
    <property type="match status" value="1"/>
</dbReference>
<keyword evidence="4" id="KW-0732">Signal</keyword>
<gene>
    <name evidence="6" type="ORF">AB1Y20_021663</name>
</gene>
<dbReference type="InterPro" id="IPR050680">
    <property type="entry name" value="YpeA/RimI_acetyltransf"/>
</dbReference>
<dbReference type="GO" id="GO:0080120">
    <property type="term" value="P:CAAX-box protein maturation"/>
    <property type="evidence" value="ECO:0007669"/>
    <property type="project" value="UniProtKB-ARBA"/>
</dbReference>
<dbReference type="InterPro" id="IPR003675">
    <property type="entry name" value="Rce1/LyrA-like_dom"/>
</dbReference>
<feature type="region of interest" description="Disordered" evidence="3">
    <location>
        <begin position="198"/>
        <end position="227"/>
    </location>
</feature>
<evidence type="ECO:0000259" key="5">
    <source>
        <dbReference type="PROSITE" id="PS51186"/>
    </source>
</evidence>
<keyword evidence="1" id="KW-0808">Transferase</keyword>